<dbReference type="Proteomes" id="UP000026962">
    <property type="component" value="Chromosome 12"/>
</dbReference>
<evidence type="ECO:0000313" key="1">
    <source>
        <dbReference type="EnsemblPlants" id="OPUNC12G07580.1"/>
    </source>
</evidence>
<name>A0A0E0ML97_ORYPU</name>
<accession>A0A0E0ML97</accession>
<dbReference type="Gramene" id="OPUNC12G07580.1">
    <property type="protein sequence ID" value="OPUNC12G07580.1"/>
    <property type="gene ID" value="OPUNC12G07580"/>
</dbReference>
<dbReference type="AlphaFoldDB" id="A0A0E0ML97"/>
<sequence>MFFKAEHCHVRCNAHIGTRLITSAIANVRDIVNTMTSILSRMQIFNSVVQIKWTSKLSLD</sequence>
<evidence type="ECO:0000313" key="2">
    <source>
        <dbReference type="Proteomes" id="UP000026962"/>
    </source>
</evidence>
<reference evidence="1" key="2">
    <citation type="submission" date="2018-05" db="EMBL/GenBank/DDBJ databases">
        <title>OpunRS2 (Oryza punctata Reference Sequence Version 2).</title>
        <authorList>
            <person name="Zhang J."/>
            <person name="Kudrna D."/>
            <person name="Lee S."/>
            <person name="Talag J."/>
            <person name="Welchert J."/>
            <person name="Wing R.A."/>
        </authorList>
    </citation>
    <scope>NUCLEOTIDE SEQUENCE [LARGE SCALE GENOMIC DNA]</scope>
</reference>
<dbReference type="EnsemblPlants" id="OPUNC12G07580.1">
    <property type="protein sequence ID" value="OPUNC12G07580.1"/>
    <property type="gene ID" value="OPUNC12G07580"/>
</dbReference>
<keyword evidence="2" id="KW-1185">Reference proteome</keyword>
<reference evidence="1" key="1">
    <citation type="submission" date="2015-04" db="UniProtKB">
        <authorList>
            <consortium name="EnsemblPlants"/>
        </authorList>
    </citation>
    <scope>IDENTIFICATION</scope>
</reference>
<organism evidence="1">
    <name type="scientific">Oryza punctata</name>
    <name type="common">Red rice</name>
    <dbReference type="NCBI Taxonomy" id="4537"/>
    <lineage>
        <taxon>Eukaryota</taxon>
        <taxon>Viridiplantae</taxon>
        <taxon>Streptophyta</taxon>
        <taxon>Embryophyta</taxon>
        <taxon>Tracheophyta</taxon>
        <taxon>Spermatophyta</taxon>
        <taxon>Magnoliopsida</taxon>
        <taxon>Liliopsida</taxon>
        <taxon>Poales</taxon>
        <taxon>Poaceae</taxon>
        <taxon>BOP clade</taxon>
        <taxon>Oryzoideae</taxon>
        <taxon>Oryzeae</taxon>
        <taxon>Oryzinae</taxon>
        <taxon>Oryza</taxon>
    </lineage>
</organism>
<protein>
    <submittedName>
        <fullName evidence="1">Uncharacterized protein</fullName>
    </submittedName>
</protein>
<proteinExistence type="predicted"/>
<dbReference type="HOGENOM" id="CLU_2945752_0_0_1"/>